<proteinExistence type="inferred from homology"/>
<keyword evidence="2" id="KW-0378">Hydrolase</keyword>
<dbReference type="EMBL" id="DAKRPA010000012">
    <property type="protein sequence ID" value="DBA04020.1"/>
    <property type="molecule type" value="Genomic_DNA"/>
</dbReference>
<dbReference type="GO" id="GO:0016791">
    <property type="term" value="F:phosphatase activity"/>
    <property type="evidence" value="ECO:0007669"/>
    <property type="project" value="TreeGrafter"/>
</dbReference>
<dbReference type="PANTHER" id="PTHR11567:SF110">
    <property type="entry name" value="2-PHOSPHOXYLOSE PHOSPHATASE 1"/>
    <property type="match status" value="1"/>
</dbReference>
<dbReference type="Proteomes" id="UP001146120">
    <property type="component" value="Unassembled WGS sequence"/>
</dbReference>
<dbReference type="PROSITE" id="PS00616">
    <property type="entry name" value="HIS_ACID_PHOSPHAT_1"/>
    <property type="match status" value="1"/>
</dbReference>
<dbReference type="Gene3D" id="3.40.50.1240">
    <property type="entry name" value="Phosphoglycerate mutase-like"/>
    <property type="match status" value="1"/>
</dbReference>
<dbReference type="PANTHER" id="PTHR11567">
    <property type="entry name" value="ACID PHOSPHATASE-RELATED"/>
    <property type="match status" value="1"/>
</dbReference>
<keyword evidence="4" id="KW-0732">Signal</keyword>
<evidence type="ECO:0000256" key="1">
    <source>
        <dbReference type="ARBA" id="ARBA00005375"/>
    </source>
</evidence>
<gene>
    <name evidence="5" type="ORF">N0F65_009367</name>
</gene>
<dbReference type="SUPFAM" id="SSF53254">
    <property type="entry name" value="Phosphoglycerate mutase-like"/>
    <property type="match status" value="1"/>
</dbReference>
<feature type="signal peptide" evidence="4">
    <location>
        <begin position="1"/>
        <end position="21"/>
    </location>
</feature>
<evidence type="ECO:0000256" key="2">
    <source>
        <dbReference type="ARBA" id="ARBA00022801"/>
    </source>
</evidence>
<dbReference type="InterPro" id="IPR033379">
    <property type="entry name" value="Acid_Pase_AS"/>
</dbReference>
<keyword evidence="3" id="KW-1133">Transmembrane helix</keyword>
<protein>
    <recommendedName>
        <fullName evidence="7">Acid phosphatase</fullName>
    </recommendedName>
</protein>
<dbReference type="InterPro" id="IPR050645">
    <property type="entry name" value="Histidine_acid_phosphatase"/>
</dbReference>
<keyword evidence="6" id="KW-1185">Reference proteome</keyword>
<comment type="caution">
    <text evidence="5">The sequence shown here is derived from an EMBL/GenBank/DDBJ whole genome shotgun (WGS) entry which is preliminary data.</text>
</comment>
<evidence type="ECO:0008006" key="7">
    <source>
        <dbReference type="Google" id="ProtNLM"/>
    </source>
</evidence>
<feature type="transmembrane region" description="Helical" evidence="3">
    <location>
        <begin position="512"/>
        <end position="533"/>
    </location>
</feature>
<keyword evidence="3" id="KW-0812">Transmembrane</keyword>
<evidence type="ECO:0000256" key="4">
    <source>
        <dbReference type="SAM" id="SignalP"/>
    </source>
</evidence>
<dbReference type="InterPro" id="IPR029033">
    <property type="entry name" value="His_PPase_superfam"/>
</dbReference>
<reference evidence="5" key="1">
    <citation type="submission" date="2022-11" db="EMBL/GenBank/DDBJ databases">
        <authorList>
            <person name="Morgan W.R."/>
            <person name="Tartar A."/>
        </authorList>
    </citation>
    <scope>NUCLEOTIDE SEQUENCE</scope>
    <source>
        <strain evidence="5">ARSEF 373</strain>
    </source>
</reference>
<dbReference type="Pfam" id="PF00328">
    <property type="entry name" value="His_Phos_2"/>
    <property type="match status" value="1"/>
</dbReference>
<evidence type="ECO:0000313" key="6">
    <source>
        <dbReference type="Proteomes" id="UP001146120"/>
    </source>
</evidence>
<keyword evidence="3" id="KW-0472">Membrane</keyword>
<organism evidence="5 6">
    <name type="scientific">Lagenidium giganteum</name>
    <dbReference type="NCBI Taxonomy" id="4803"/>
    <lineage>
        <taxon>Eukaryota</taxon>
        <taxon>Sar</taxon>
        <taxon>Stramenopiles</taxon>
        <taxon>Oomycota</taxon>
        <taxon>Peronosporomycetes</taxon>
        <taxon>Pythiales</taxon>
        <taxon>Pythiaceae</taxon>
    </lineage>
</organism>
<evidence type="ECO:0000313" key="5">
    <source>
        <dbReference type="EMBL" id="DBA04020.1"/>
    </source>
</evidence>
<comment type="similarity">
    <text evidence="1">Belongs to the histidine acid phosphatase family.</text>
</comment>
<reference evidence="5" key="2">
    <citation type="journal article" date="2023" name="Microbiol Resour">
        <title>Decontamination and Annotation of the Draft Genome Sequence of the Oomycete Lagenidium giganteum ARSEF 373.</title>
        <authorList>
            <person name="Morgan W.R."/>
            <person name="Tartar A."/>
        </authorList>
    </citation>
    <scope>NUCLEOTIDE SEQUENCE</scope>
    <source>
        <strain evidence="5">ARSEF 373</strain>
    </source>
</reference>
<dbReference type="AlphaFoldDB" id="A0AAV2ZDF8"/>
<accession>A0AAV2ZDF8</accession>
<evidence type="ECO:0000256" key="3">
    <source>
        <dbReference type="SAM" id="Phobius"/>
    </source>
</evidence>
<name>A0AAV2ZDF8_9STRA</name>
<dbReference type="InterPro" id="IPR000560">
    <property type="entry name" value="His_Pase_clade-2"/>
</dbReference>
<sequence>MRWTRASVVLFGASVLSLVEAATAASTLKQVVVISRHGVRGPYGLGTEIPTEETLKNYVRNPNVKLPLSAIEWGTSETEDPNEIVSPKITKHGYQLVKRMGDYFRSHLYKDFLDDSCDKVFAYADNNQRDNLTADAFIRGMYPKCPEVVPMTAQTRLLFEQGQDPTATCPVCSRTVYEGITGANDTRYIVEENKELIAEVNDLLQCCAPAVCDASLSSSAAANTSNAQCSFFDIKPRWNGAFYLPWRDPLSESDYFTEWLMLQSLNNMSIPEELTFEKVIALSKVHETHMDLVTNEVNSANFGATLLAHVTASFQQTVQGKPLPLPSGEGPQLVQSMKNRFLYYAGHDINILYIRNLLRRLQWHTKGWHPHQPTPGGMIIFELHSFQSPDHRRLLQTAEELAMVDEHYVKAFFVTASPQQMRFGEELDDSNPPDRVPLVIPMCSEEVEIGNNKTEVRCPFKTFKNLMGRSLKHECVADTLRPFIDSLNTVAPTNPAPATSTQTQSAGPLTTLLWVAFVFVMCIFVAFLVRHYCRSRRHAKHMQKKEYGTLPQ</sequence>
<feature type="chain" id="PRO_5043495057" description="Acid phosphatase" evidence="4">
    <location>
        <begin position="22"/>
        <end position="552"/>
    </location>
</feature>